<dbReference type="Gene3D" id="3.30.710.10">
    <property type="entry name" value="Potassium Channel Kv1.1, Chain A"/>
    <property type="match status" value="1"/>
</dbReference>
<evidence type="ECO:0000313" key="6">
    <source>
        <dbReference type="EMBL" id="RLN70735.1"/>
    </source>
</evidence>
<dbReference type="Pfam" id="PF24570">
    <property type="entry name" value="BACK_BPM_SPOP"/>
    <property type="match status" value="1"/>
</dbReference>
<comment type="similarity">
    <text evidence="1">Belongs to the Tdpoz family.</text>
</comment>
<evidence type="ECO:0000313" key="7">
    <source>
        <dbReference type="Proteomes" id="UP000277300"/>
    </source>
</evidence>
<dbReference type="Pfam" id="PF24681">
    <property type="entry name" value="Kelch_KLHDC2_KLHL20_DRC7"/>
    <property type="match status" value="1"/>
</dbReference>
<dbReference type="SUPFAM" id="SSF54695">
    <property type="entry name" value="POZ domain"/>
    <property type="match status" value="1"/>
</dbReference>
<evidence type="ECO:0000256" key="2">
    <source>
        <dbReference type="ARBA" id="ARBA00022441"/>
    </source>
</evidence>
<organism evidence="5 7">
    <name type="scientific">Phytophthora kernoviae</name>
    <dbReference type="NCBI Taxonomy" id="325452"/>
    <lineage>
        <taxon>Eukaryota</taxon>
        <taxon>Sar</taxon>
        <taxon>Stramenopiles</taxon>
        <taxon>Oomycota</taxon>
        <taxon>Peronosporomycetes</taxon>
        <taxon>Peronosporales</taxon>
        <taxon>Peronosporaceae</taxon>
        <taxon>Phytophthora</taxon>
    </lineage>
</organism>
<proteinExistence type="inferred from homology"/>
<dbReference type="Gene3D" id="2.120.10.80">
    <property type="entry name" value="Kelch-type beta propeller"/>
    <property type="match status" value="2"/>
</dbReference>
<dbReference type="PROSITE" id="PS50097">
    <property type="entry name" value="BTB"/>
    <property type="match status" value="1"/>
</dbReference>
<dbReference type="InterPro" id="IPR056423">
    <property type="entry name" value="BACK_BPM_SPOP"/>
</dbReference>
<dbReference type="OrthoDB" id="10251809at2759"/>
<dbReference type="CDD" id="cd14733">
    <property type="entry name" value="BACK"/>
    <property type="match status" value="1"/>
</dbReference>
<accession>A0A3F2S468</accession>
<feature type="domain" description="BTB" evidence="4">
    <location>
        <begin position="367"/>
        <end position="433"/>
    </location>
</feature>
<dbReference type="Gene3D" id="1.25.40.420">
    <property type="match status" value="1"/>
</dbReference>
<evidence type="ECO:0000313" key="5">
    <source>
        <dbReference type="EMBL" id="RLN69368.1"/>
    </source>
</evidence>
<evidence type="ECO:0000259" key="4">
    <source>
        <dbReference type="PROSITE" id="PS50097"/>
    </source>
</evidence>
<dbReference type="InterPro" id="IPR015915">
    <property type="entry name" value="Kelch-typ_b-propeller"/>
</dbReference>
<dbReference type="InterPro" id="IPR011333">
    <property type="entry name" value="SKP1/BTB/POZ_sf"/>
</dbReference>
<name>A0A3F2S468_9STRA</name>
<reference evidence="7 8" key="1">
    <citation type="submission" date="2018-07" db="EMBL/GenBank/DDBJ databases">
        <title>Genome sequencing of oomycete isolates from Chile give support for New Zealand origin for Phytophthora kernoviae and make available the first Nothophytophthora sp. genome.</title>
        <authorList>
            <person name="Studholme D.J."/>
            <person name="Sanfuentes E."/>
            <person name="Panda P."/>
            <person name="Hill R."/>
            <person name="Sambles C."/>
            <person name="Grant M."/>
            <person name="Williams N.M."/>
            <person name="Mcdougal R.L."/>
        </authorList>
    </citation>
    <scope>NUCLEOTIDE SEQUENCE [LARGE SCALE GENOMIC DNA]</scope>
    <source>
        <strain evidence="5">Chile6</strain>
        <strain evidence="6">Chile7</strain>
    </source>
</reference>
<dbReference type="InterPro" id="IPR011043">
    <property type="entry name" value="Gal_Oxase/kelch_b-propeller"/>
</dbReference>
<evidence type="ECO:0000256" key="1">
    <source>
        <dbReference type="ARBA" id="ARBA00010846"/>
    </source>
</evidence>
<dbReference type="SMART" id="SM00225">
    <property type="entry name" value="BTB"/>
    <property type="match status" value="1"/>
</dbReference>
<dbReference type="SMART" id="SM00612">
    <property type="entry name" value="Kelch"/>
    <property type="match status" value="2"/>
</dbReference>
<gene>
    <name evidence="6" type="ORF">BBJ29_000234</name>
    <name evidence="5" type="ORF">BBP00_00000420</name>
</gene>
<comment type="caution">
    <text evidence="5">The sequence shown here is derived from an EMBL/GenBank/DDBJ whole genome shotgun (WGS) entry which is preliminary data.</text>
</comment>
<evidence type="ECO:0000313" key="8">
    <source>
        <dbReference type="Proteomes" id="UP000284657"/>
    </source>
</evidence>
<dbReference type="InterPro" id="IPR051568">
    <property type="entry name" value="LZTR1/Attractin"/>
</dbReference>
<evidence type="ECO:0000256" key="3">
    <source>
        <dbReference type="ARBA" id="ARBA00022737"/>
    </source>
</evidence>
<dbReference type="InterPro" id="IPR006652">
    <property type="entry name" value="Kelch_1"/>
</dbReference>
<sequence length="522" mass="58294">MTTNGDRPAWVTVPSVNPREAPLIGAGHTCAIRKGSLYIFGERNLPSTSSRSSAVLRSAPGNNFYEFNFARKEWSLVLGNGAAPSARKSHSAVVHKDSFYVFGGYDGDRRLNDFFSYNFLTQTWTNVFVNAGQQPTPRYGHAAVVYENAMYIFGGSDNHYDRESISSRSSSEYGRSDSGRHVNDMHSFNLETNSWSLIRTTGEVPYPRERASMLVHEKTCLLFGGYDHDLGYLNDVHIFTFESHVWSTLETKGTAPSGCHSPLALAHSSSMFVFGGKTGPDLYELDLESNTWEPVECDGASPRSNHPAGCVYDGDFFILGGDDKSASFKQIHLQKKNDQSTEDEVTPDDEGTAMAYLRLLVNNQLMSDVTFIVEGAPVYGHKNLCVRCSYFKAMFTGEMQESTAREVEITDVSRSTFLSLLEYVYTDRMEVLESGLKDLFIAADRYGIDSLKRVCTQKLSKSISVDNAASILQAADQHNAPKLRDECFQFTLRNFDTVSKTPSFLEMARTNIELALQILQRR</sequence>
<keyword evidence="2" id="KW-0880">Kelch repeat</keyword>
<dbReference type="EMBL" id="MBDO02000005">
    <property type="protein sequence ID" value="RLN69368.1"/>
    <property type="molecule type" value="Genomic_DNA"/>
</dbReference>
<dbReference type="InterPro" id="IPR000210">
    <property type="entry name" value="BTB/POZ_dom"/>
</dbReference>
<dbReference type="GO" id="GO:0005794">
    <property type="term" value="C:Golgi apparatus"/>
    <property type="evidence" value="ECO:0007669"/>
    <property type="project" value="TreeGrafter"/>
</dbReference>
<dbReference type="Pfam" id="PF00651">
    <property type="entry name" value="BTB"/>
    <property type="match status" value="1"/>
</dbReference>
<dbReference type="SUPFAM" id="SSF50965">
    <property type="entry name" value="Galactose oxidase, central domain"/>
    <property type="match status" value="1"/>
</dbReference>
<dbReference type="Proteomes" id="UP000277300">
    <property type="component" value="Unassembled WGS sequence"/>
</dbReference>
<dbReference type="EMBL" id="MBAD02000200">
    <property type="protein sequence ID" value="RLN70735.1"/>
    <property type="molecule type" value="Genomic_DNA"/>
</dbReference>
<dbReference type="PANTHER" id="PTHR46376">
    <property type="entry name" value="LEUCINE-ZIPPER-LIKE TRANSCRIPTIONAL REGULATOR 1"/>
    <property type="match status" value="1"/>
</dbReference>
<dbReference type="PANTHER" id="PTHR46376:SF1">
    <property type="entry name" value="LEUCINE-ZIPPER-LIKE TRANSCRIPTIONAL REGULATOR 1"/>
    <property type="match status" value="1"/>
</dbReference>
<dbReference type="Proteomes" id="UP000284657">
    <property type="component" value="Unassembled WGS sequence"/>
</dbReference>
<dbReference type="AlphaFoldDB" id="A0A3F2S468"/>
<keyword evidence="3" id="KW-0677">Repeat</keyword>
<protein>
    <recommendedName>
        <fullName evidence="4">BTB domain-containing protein</fullName>
    </recommendedName>
</protein>